<sequence length="107" mass="11686">MADKKWFTSEDVELAKTALDELPDLTEKRLTKSDVLDKLKDQIILLSGSKGYSVEDIRSALDGVGIQTSVKAIREILSAQKKQTVATGGSRRRTTKNPAQAPVTEGK</sequence>
<accession>A0A482LZ60</accession>
<evidence type="ECO:0000256" key="1">
    <source>
        <dbReference type="SAM" id="MobiDB-lite"/>
    </source>
</evidence>
<dbReference type="EMBL" id="JAOURS010000038">
    <property type="protein sequence ID" value="MDC6641022.1"/>
    <property type="molecule type" value="Genomic_DNA"/>
</dbReference>
<protein>
    <submittedName>
        <fullName evidence="2">Molybdopterin-guanine dinucleotide biosynthesis protein MobC</fullName>
    </submittedName>
</protein>
<name>A0A482LZ60_9ENTR</name>
<evidence type="ECO:0000313" key="2">
    <source>
        <dbReference type="EMBL" id="MDC6641022.1"/>
    </source>
</evidence>
<dbReference type="Proteomes" id="UP001149314">
    <property type="component" value="Unassembled WGS sequence"/>
</dbReference>
<geneLocation type="plasmid" evidence="3">
    <name>p707804-1FII</name>
</geneLocation>
<reference evidence="3" key="1">
    <citation type="submission" date="2018-09" db="EMBL/GenBank/DDBJ databases">
        <authorList>
            <person name="Yuan Q."/>
            <person name="Jiang X."/>
            <person name="Jing Y."/>
            <person name="Cheng Q."/>
            <person name="Zhou D."/>
        </authorList>
    </citation>
    <scope>NUCLEOTIDE SEQUENCE</scope>
    <source>
        <strain evidence="3">150707804</strain>
        <plasmid evidence="3">p707804-1FII</plasmid>
    </source>
</reference>
<feature type="region of interest" description="Disordered" evidence="1">
    <location>
        <begin position="83"/>
        <end position="107"/>
    </location>
</feature>
<dbReference type="RefSeq" id="WP_217258937.1">
    <property type="nucleotide sequence ID" value="NZ_CP106669.1"/>
</dbReference>
<proteinExistence type="predicted"/>
<keyword evidence="3" id="KW-0614">Plasmid</keyword>
<dbReference type="EMBL" id="MH909330">
    <property type="protein sequence ID" value="QBQ66675.1"/>
    <property type="molecule type" value="Genomic_DNA"/>
</dbReference>
<organism evidence="3">
    <name type="scientific">Leclercia adecarboxylata</name>
    <dbReference type="NCBI Taxonomy" id="83655"/>
    <lineage>
        <taxon>Bacteria</taxon>
        <taxon>Pseudomonadati</taxon>
        <taxon>Pseudomonadota</taxon>
        <taxon>Gammaproteobacteria</taxon>
        <taxon>Enterobacterales</taxon>
        <taxon>Enterobacteriaceae</taxon>
        <taxon>Leclercia</taxon>
    </lineage>
</organism>
<dbReference type="AlphaFoldDB" id="A0A482LZ60"/>
<reference evidence="2" key="2">
    <citation type="journal article" date="2023" name="Genes Genomics">
        <title>Genomic insights of Leclercia adecarboxylata strains linked to an outbreak in public hospitals in Mexico.</title>
        <authorList>
            <person name="Barrios-Villa E."/>
            <person name="Pacheco-Flores B."/>
            <person name="Lozano-Zarain P."/>
            <person name="Del Campo-Ortega R."/>
            <person name="de Jesus Ascencio-Montiel I."/>
            <person name="Gonzalez-Leon M."/>
            <person name="Camorlinga-Ponce M."/>
            <person name="Gaytan Cervantes F.J."/>
            <person name="Gonzalez Torres C."/>
            <person name="Aguilar E."/>
            <person name="Gonzalez Ibarra J."/>
            <person name="Torres Lopez F.J."/>
            <person name="Rosas-Vargas H."/>
            <person name="Gonzalez-Bonilla C.R."/>
            <person name="Del Carmen Rocha-Gracia R."/>
        </authorList>
    </citation>
    <scope>NUCLEOTIDE SEQUENCE</scope>
    <source>
        <strain evidence="2">Lac40</strain>
    </source>
</reference>
<evidence type="ECO:0000313" key="3">
    <source>
        <dbReference type="EMBL" id="QBQ66675.1"/>
    </source>
</evidence>
<gene>
    <name evidence="2" type="ORF">OEZ79_22610</name>
</gene>